<dbReference type="Proteomes" id="UP000708208">
    <property type="component" value="Unassembled WGS sequence"/>
</dbReference>
<organism evidence="2 3">
    <name type="scientific">Allacma fusca</name>
    <dbReference type="NCBI Taxonomy" id="39272"/>
    <lineage>
        <taxon>Eukaryota</taxon>
        <taxon>Metazoa</taxon>
        <taxon>Ecdysozoa</taxon>
        <taxon>Arthropoda</taxon>
        <taxon>Hexapoda</taxon>
        <taxon>Collembola</taxon>
        <taxon>Symphypleona</taxon>
        <taxon>Sminthuridae</taxon>
        <taxon>Allacma</taxon>
    </lineage>
</organism>
<proteinExistence type="predicted"/>
<keyword evidence="3" id="KW-1185">Reference proteome</keyword>
<evidence type="ECO:0000313" key="3">
    <source>
        <dbReference type="Proteomes" id="UP000708208"/>
    </source>
</evidence>
<name>A0A8J2PBF7_9HEXA</name>
<evidence type="ECO:0000313" key="2">
    <source>
        <dbReference type="EMBL" id="CAG7816537.1"/>
    </source>
</evidence>
<feature type="region of interest" description="Disordered" evidence="1">
    <location>
        <begin position="1"/>
        <end position="51"/>
    </location>
</feature>
<evidence type="ECO:0000256" key="1">
    <source>
        <dbReference type="SAM" id="MobiDB-lite"/>
    </source>
</evidence>
<feature type="compositionally biased region" description="Basic and acidic residues" evidence="1">
    <location>
        <begin position="21"/>
        <end position="30"/>
    </location>
</feature>
<dbReference type="AlphaFoldDB" id="A0A8J2PBF7"/>
<feature type="non-terminal residue" evidence="2">
    <location>
        <position position="68"/>
    </location>
</feature>
<dbReference type="EMBL" id="CAJVCH010372500">
    <property type="protein sequence ID" value="CAG7816537.1"/>
    <property type="molecule type" value="Genomic_DNA"/>
</dbReference>
<protein>
    <submittedName>
        <fullName evidence="2">Uncharacterized protein</fullName>
    </submittedName>
</protein>
<gene>
    <name evidence="2" type="ORF">AFUS01_LOCUS27154</name>
</gene>
<reference evidence="2" key="1">
    <citation type="submission" date="2021-06" db="EMBL/GenBank/DDBJ databases">
        <authorList>
            <person name="Hodson N. C."/>
            <person name="Mongue J. A."/>
            <person name="Jaron S. K."/>
        </authorList>
    </citation>
    <scope>NUCLEOTIDE SEQUENCE</scope>
</reference>
<sequence>MSLAYSPKRIMDNNSTSNRRKASDTNEKIDIVQTSHKKHKPGPFPEQTVLGPTSTNLNDLAALILILK</sequence>
<comment type="caution">
    <text evidence="2">The sequence shown here is derived from an EMBL/GenBank/DDBJ whole genome shotgun (WGS) entry which is preliminary data.</text>
</comment>
<accession>A0A8J2PBF7</accession>